<dbReference type="Pfam" id="PF00535">
    <property type="entry name" value="Glycos_transf_2"/>
    <property type="match status" value="1"/>
</dbReference>
<dbReference type="Proteomes" id="UP000029424">
    <property type="component" value="Chromosome 1"/>
</dbReference>
<keyword evidence="2" id="KW-0808">Transferase</keyword>
<dbReference type="InterPro" id="IPR001173">
    <property type="entry name" value="Glyco_trans_2-like"/>
</dbReference>
<name>A0AAI8B6F3_9BURK</name>
<accession>A0AAI8B6F3</accession>
<dbReference type="EMBL" id="CP008726">
    <property type="protein sequence ID" value="AIO66538.1"/>
    <property type="molecule type" value="Genomic_DNA"/>
</dbReference>
<evidence type="ECO:0000313" key="3">
    <source>
        <dbReference type="Proteomes" id="UP000029424"/>
    </source>
</evidence>
<dbReference type="RefSeq" id="WP_010111064.1">
    <property type="nucleotide sequence ID" value="NZ_CP008726.1"/>
</dbReference>
<dbReference type="GO" id="GO:0016740">
    <property type="term" value="F:transferase activity"/>
    <property type="evidence" value="ECO:0007669"/>
    <property type="project" value="UniProtKB-KW"/>
</dbReference>
<evidence type="ECO:0000259" key="1">
    <source>
        <dbReference type="Pfam" id="PF00535"/>
    </source>
</evidence>
<sequence length="670" mass="73818">MREPRTLFLNACSSLGNRAKPAADVLQSRLLALIGTSNVNAIPAAHLALAQRILLAREALADGTPGEADADAVRDWQRQLVSDHLRMRAAHFGADQVAPLPDAAALAAEGRDVFVIVKFMDEEPHIEATLLSLLNQDFDLSRVVILMVDNNSSDRSPALVQQLIAGNATAARVYYLNQPTPGGGSAARYGTDRAMATVLAMSESDGDWSRLQRATIGVSDGDTVYHGGVLREIDSILARHPCVDGVMPFLIYKLTAALRFFRRYTAIDADFTIPADAAVHDVRFSLATIDAYGHLSRAERRRLATAAGGRAVWLRDPQGHLAKCFPDGQMLLQQLPVSGEDRAVVYLENGYIERDQKWKWHALIGHDLFLRRLFTDLGFLEEAVLPDTSDALKTFRCWSFAIGGQHQLSSPSLKIVTGTDYQSGRVLQAVGCRVVLGDARYYAETETDRLAKMVRNFRLTRHIFYGDVRADSIARASGLYLHMTRIQDQVEREIRGYPDSFYEQVAFPERVAFPLRWLLKNTLIMLALADAPARRLLETRVLDRLLGEPGALAALGAELGLDLTGPLAAMDHEARDTAAERLAERIIVARHAPIMRFYRQVLADWFDAAGLDPVAQAWLLDGIEDCRCALARHSEPIDPAQAWAGSEFVIDEARGQVTDLRPAAGAGGER</sequence>
<protein>
    <submittedName>
        <fullName evidence="2">Glycosyl transferase 2 family protein</fullName>
    </submittedName>
</protein>
<dbReference type="Gene3D" id="3.90.550.10">
    <property type="entry name" value="Spore Coat Polysaccharide Biosynthesis Protein SpsA, Chain A"/>
    <property type="match status" value="1"/>
</dbReference>
<feature type="domain" description="Glycosyltransferase 2-like" evidence="1">
    <location>
        <begin position="115"/>
        <end position="206"/>
    </location>
</feature>
<dbReference type="AlphaFoldDB" id="A0AAI8B6F3"/>
<dbReference type="CDD" id="cd00761">
    <property type="entry name" value="Glyco_tranf_GTA_type"/>
    <property type="match status" value="1"/>
</dbReference>
<dbReference type="InterPro" id="IPR029044">
    <property type="entry name" value="Nucleotide-diphossugar_trans"/>
</dbReference>
<organism evidence="2 3">
    <name type="scientific">Burkholderia oklahomensis</name>
    <dbReference type="NCBI Taxonomy" id="342113"/>
    <lineage>
        <taxon>Bacteria</taxon>
        <taxon>Pseudomonadati</taxon>
        <taxon>Pseudomonadota</taxon>
        <taxon>Betaproteobacteria</taxon>
        <taxon>Burkholderiales</taxon>
        <taxon>Burkholderiaceae</taxon>
        <taxon>Burkholderia</taxon>
        <taxon>pseudomallei group</taxon>
    </lineage>
</organism>
<evidence type="ECO:0000313" key="2">
    <source>
        <dbReference type="EMBL" id="AIO66538.1"/>
    </source>
</evidence>
<proteinExistence type="predicted"/>
<keyword evidence="3" id="KW-1185">Reference proteome</keyword>
<dbReference type="KEGG" id="bok:DM82_845"/>
<reference evidence="2 3" key="1">
    <citation type="submission" date="2014-06" db="EMBL/GenBank/DDBJ databases">
        <authorList>
            <person name="Bishop-Lilly K.A."/>
            <person name="Broomall S.M."/>
            <person name="Chain P.S."/>
            <person name="Chertkov O."/>
            <person name="Coyne S.R."/>
            <person name="Daligault H.E."/>
            <person name="Davenport K.W."/>
            <person name="Erkkila T."/>
            <person name="Frey K.G."/>
            <person name="Gibbons H.S."/>
            <person name="Gu W."/>
            <person name="Jaissle J."/>
            <person name="Johnson S.L."/>
            <person name="Koroleva G.I."/>
            <person name="Ladner J.T."/>
            <person name="Lo C.-C."/>
            <person name="Minogue T.D."/>
            <person name="Munk C."/>
            <person name="Palacios G.F."/>
            <person name="Redden C.L."/>
            <person name="Rosenzweig C.N."/>
            <person name="Scholz M.B."/>
            <person name="Teshima H."/>
            <person name="Xu Y."/>
        </authorList>
    </citation>
    <scope>NUCLEOTIDE SEQUENCE [LARGE SCALE GENOMIC DNA]</scope>
    <source>
        <strain evidence="2 3">EO147</strain>
    </source>
</reference>
<gene>
    <name evidence="2" type="ORF">DM82_845</name>
</gene>
<dbReference type="SUPFAM" id="SSF53448">
    <property type="entry name" value="Nucleotide-diphospho-sugar transferases"/>
    <property type="match status" value="1"/>
</dbReference>